<protein>
    <recommendedName>
        <fullName evidence="3">YbaB/EbfC family DNA-binding protein</fullName>
    </recommendedName>
</protein>
<dbReference type="InterPro" id="IPR036894">
    <property type="entry name" value="YbaB-like_sf"/>
</dbReference>
<dbReference type="Proteomes" id="UP001500630">
    <property type="component" value="Unassembled WGS sequence"/>
</dbReference>
<dbReference type="InterPro" id="IPR004401">
    <property type="entry name" value="YbaB/EbfC"/>
</dbReference>
<organism evidence="1 2">
    <name type="scientific">Nonomuraea rosea</name>
    <dbReference type="NCBI Taxonomy" id="638574"/>
    <lineage>
        <taxon>Bacteria</taxon>
        <taxon>Bacillati</taxon>
        <taxon>Actinomycetota</taxon>
        <taxon>Actinomycetes</taxon>
        <taxon>Streptosporangiales</taxon>
        <taxon>Streptosporangiaceae</taxon>
        <taxon>Nonomuraea</taxon>
    </lineage>
</organism>
<dbReference type="SUPFAM" id="SSF82607">
    <property type="entry name" value="YbaB-like"/>
    <property type="match status" value="1"/>
</dbReference>
<dbReference type="Gene3D" id="3.30.1310.10">
    <property type="entry name" value="Nucleoid-associated protein YbaB-like domain"/>
    <property type="match status" value="1"/>
</dbReference>
<evidence type="ECO:0008006" key="3">
    <source>
        <dbReference type="Google" id="ProtNLM"/>
    </source>
</evidence>
<sequence>MLQLADKGNLVLDPGGISIEELERVGRESEQTMNRLTGLQERLATIRGTGSGADGRIVVNADHSGRIDSIDLHPRAMRLASEELSEELLRAVNAAQDDCVRQTSALMAEAGVEEVVDEAAFGKMERQLTDTHTVFMSQMERYGRS</sequence>
<dbReference type="Pfam" id="PF02575">
    <property type="entry name" value="YbaB_DNA_bd"/>
    <property type="match status" value="1"/>
</dbReference>
<reference evidence="2" key="1">
    <citation type="journal article" date="2019" name="Int. J. Syst. Evol. Microbiol.">
        <title>The Global Catalogue of Microorganisms (GCM) 10K type strain sequencing project: providing services to taxonomists for standard genome sequencing and annotation.</title>
        <authorList>
            <consortium name="The Broad Institute Genomics Platform"/>
            <consortium name="The Broad Institute Genome Sequencing Center for Infectious Disease"/>
            <person name="Wu L."/>
            <person name="Ma J."/>
        </authorList>
    </citation>
    <scope>NUCLEOTIDE SEQUENCE [LARGE SCALE GENOMIC DNA]</scope>
    <source>
        <strain evidence="2">JCM 17326</strain>
    </source>
</reference>
<comment type="caution">
    <text evidence="1">The sequence shown here is derived from an EMBL/GenBank/DDBJ whole genome shotgun (WGS) entry which is preliminary data.</text>
</comment>
<dbReference type="EMBL" id="BAABDQ010000053">
    <property type="protein sequence ID" value="GAA3615878.1"/>
    <property type="molecule type" value="Genomic_DNA"/>
</dbReference>
<evidence type="ECO:0000313" key="1">
    <source>
        <dbReference type="EMBL" id="GAA3615878.1"/>
    </source>
</evidence>
<keyword evidence="2" id="KW-1185">Reference proteome</keyword>
<name>A0ABP6ZQA9_9ACTN</name>
<proteinExistence type="predicted"/>
<accession>A0ABP6ZQA9</accession>
<gene>
    <name evidence="1" type="ORF">GCM10022419_121440</name>
</gene>
<evidence type="ECO:0000313" key="2">
    <source>
        <dbReference type="Proteomes" id="UP001500630"/>
    </source>
</evidence>